<sequence length="924" mass="103046">MKKAHNKGENLCRILQIRVETVQKVQKLAASSSALRSLSNDDDEINENSHVEPTEKKLPQDVGQIRGSNASGVSESSKQLELPLQNMIAYSLTGNRMKYVGVRVCSNVNDRIHTSSIFARESSKTQREFAHLLQSCISCTPNIDFRSIQGQIVLSGLHADIFINNLLLNGYSKSGRLSYARVLFDMMSHKNLITWSSMISAYNHHGNGGEALVLFSCFWRCSPESANEFILASVLRACTQTKAIIQASQIHAFAIKTSYDYNIYVGTALMDVYSKNGDMEKAKLLFDELPVKNAFTWTTLITGYTLSGDCETSLLLFNLMKDTDFQADRYVLSSVMSACSVLGFLEGGKQTHAYVLRCGMDTDVSVINVLMDLYCKCHEVATARRIFNCVLNKNVISWTTLIAGYMQNGCDWDSLRLFSEMNKQGWNADGFTCTSILTSCGSLGALEQGKQVHCYAIKANLETDDFVKNGLIDMYAKCDALVDARNAFDCMAEHNVVSYNAMIEGHSRNYELVEAFSLFKRMRTRLLQPSLLTFVSLLGVSASLLAIDLSKQIHSLIVKFGISVDLYAGSSLVDVYSKCSCVDDARLVFEEMEERDVVVWNAMIYGYAQNSQSEMAALLFLKFLLEGMKPNNFTFVALVTSASNLASLVLGLQFHCQAMKMGFELEPYVSNALVDMYAKCGSIKEARRLFDAMMERDVVCWNAMICTYAQHGHAAEALEIFQKMKDVHVRPNYVTFVAVLSACSHAGLVDEGLKQFNSMKNEFGIEPGTDHYASVVTLFGRSGKLQEAEEFIAKMPIEPAAVVWRSFLGACRLTGNVDLGKYAAKMAISIEPKDSGSYVMLSNLFASKGMWADVEKVRRSMNANCVMKEPGHSWIEVKGDISVFNARDKAHKDVDMIYFMLEKLTEEMSDAGYAPDYYEDYIND</sequence>
<protein>
    <recommendedName>
        <fullName evidence="7">Pentatricopeptide repeat-containing protein</fullName>
    </recommendedName>
</protein>
<dbReference type="InterPro" id="IPR011990">
    <property type="entry name" value="TPR-like_helical_dom_sf"/>
</dbReference>
<dbReference type="Pfam" id="PF20431">
    <property type="entry name" value="E_motif"/>
    <property type="match status" value="1"/>
</dbReference>
<keyword evidence="1" id="KW-0677">Repeat</keyword>
<dbReference type="InterPro" id="IPR046960">
    <property type="entry name" value="PPR_At4g14850-like_plant"/>
</dbReference>
<dbReference type="InterPro" id="IPR046848">
    <property type="entry name" value="E_motif"/>
</dbReference>
<comment type="caution">
    <text evidence="5">The sequence shown here is derived from an EMBL/GenBank/DDBJ whole genome shotgun (WGS) entry which is preliminary data.</text>
</comment>
<comment type="similarity">
    <text evidence="2">Belongs to the PPR family. PCMP-E subfamily.</text>
</comment>
<dbReference type="NCBIfam" id="TIGR00756">
    <property type="entry name" value="PPR"/>
    <property type="match status" value="7"/>
</dbReference>
<dbReference type="GO" id="GO:0009451">
    <property type="term" value="P:RNA modification"/>
    <property type="evidence" value="ECO:0007669"/>
    <property type="project" value="InterPro"/>
</dbReference>
<feature type="repeat" description="PPR" evidence="3">
    <location>
        <begin position="160"/>
        <end position="194"/>
    </location>
</feature>
<feature type="region of interest" description="Disordered" evidence="4">
    <location>
        <begin position="36"/>
        <end position="58"/>
    </location>
</feature>
<dbReference type="PANTHER" id="PTHR47926:SF527">
    <property type="entry name" value="PENTATRICOPEPTIDE REPEAT-CONTAINING PROTEIN"/>
    <property type="match status" value="1"/>
</dbReference>
<dbReference type="FunFam" id="1.25.40.10:FF:000343">
    <property type="entry name" value="Pentatricopeptide repeat-containing protein At3g58590"/>
    <property type="match status" value="1"/>
</dbReference>
<dbReference type="PANTHER" id="PTHR47926">
    <property type="entry name" value="PENTATRICOPEPTIDE REPEAT-CONTAINING PROTEIN"/>
    <property type="match status" value="1"/>
</dbReference>
<feature type="repeat" description="PPR" evidence="3">
    <location>
        <begin position="697"/>
        <end position="731"/>
    </location>
</feature>
<dbReference type="FunFam" id="1.25.40.10:FF:000353">
    <property type="entry name" value="Pentatricopeptide repeat-containing protein At4g39530"/>
    <property type="match status" value="1"/>
</dbReference>
<keyword evidence="6" id="KW-1185">Reference proteome</keyword>
<dbReference type="GO" id="GO:0003723">
    <property type="term" value="F:RNA binding"/>
    <property type="evidence" value="ECO:0007669"/>
    <property type="project" value="InterPro"/>
</dbReference>
<dbReference type="InterPro" id="IPR002885">
    <property type="entry name" value="PPR_rpt"/>
</dbReference>
<dbReference type="EMBL" id="JAINDJ010000004">
    <property type="protein sequence ID" value="KAG9450079.1"/>
    <property type="molecule type" value="Genomic_DNA"/>
</dbReference>
<dbReference type="SUPFAM" id="SSF48452">
    <property type="entry name" value="TPR-like"/>
    <property type="match status" value="1"/>
</dbReference>
<accession>A0AAV7EN92</accession>
<feature type="repeat" description="PPR" evidence="3">
    <location>
        <begin position="495"/>
        <end position="529"/>
    </location>
</feature>
<evidence type="ECO:0000256" key="4">
    <source>
        <dbReference type="SAM" id="MobiDB-lite"/>
    </source>
</evidence>
<dbReference type="FunFam" id="1.25.40.10:FF:000196">
    <property type="entry name" value="Pentatricopeptide repeat-containing protein At4g14850"/>
    <property type="match status" value="2"/>
</dbReference>
<feature type="compositionally biased region" description="Basic and acidic residues" evidence="4">
    <location>
        <begin position="47"/>
        <end position="58"/>
    </location>
</feature>
<dbReference type="FunFam" id="1.25.40.10:FF:000090">
    <property type="entry name" value="Pentatricopeptide repeat-containing protein, chloroplastic"/>
    <property type="match status" value="1"/>
</dbReference>
<dbReference type="PROSITE" id="PS51375">
    <property type="entry name" value="PPR"/>
    <property type="match status" value="7"/>
</dbReference>
<evidence type="ECO:0000256" key="2">
    <source>
        <dbReference type="ARBA" id="ARBA00061659"/>
    </source>
</evidence>
<dbReference type="Gene3D" id="1.25.40.10">
    <property type="entry name" value="Tetratricopeptide repeat domain"/>
    <property type="match status" value="5"/>
</dbReference>
<evidence type="ECO:0000256" key="1">
    <source>
        <dbReference type="ARBA" id="ARBA00022737"/>
    </source>
</evidence>
<feature type="repeat" description="PPR" evidence="3">
    <location>
        <begin position="293"/>
        <end position="327"/>
    </location>
</feature>
<gene>
    <name evidence="5" type="ORF">H6P81_010044</name>
</gene>
<dbReference type="Proteomes" id="UP000825729">
    <property type="component" value="Unassembled WGS sequence"/>
</dbReference>
<feature type="repeat" description="PPR" evidence="3">
    <location>
        <begin position="596"/>
        <end position="630"/>
    </location>
</feature>
<evidence type="ECO:0000313" key="6">
    <source>
        <dbReference type="Proteomes" id="UP000825729"/>
    </source>
</evidence>
<evidence type="ECO:0000313" key="5">
    <source>
        <dbReference type="EMBL" id="KAG9450079.1"/>
    </source>
</evidence>
<dbReference type="Pfam" id="PF01535">
    <property type="entry name" value="PPR"/>
    <property type="match status" value="7"/>
</dbReference>
<feature type="repeat" description="PPR" evidence="3">
    <location>
        <begin position="666"/>
        <end position="696"/>
    </location>
</feature>
<dbReference type="AlphaFoldDB" id="A0AAV7EN92"/>
<evidence type="ECO:0008006" key="7">
    <source>
        <dbReference type="Google" id="ProtNLM"/>
    </source>
</evidence>
<name>A0AAV7EN92_ARIFI</name>
<proteinExistence type="inferred from homology"/>
<feature type="repeat" description="PPR" evidence="3">
    <location>
        <begin position="394"/>
        <end position="428"/>
    </location>
</feature>
<dbReference type="Pfam" id="PF13041">
    <property type="entry name" value="PPR_2"/>
    <property type="match status" value="3"/>
</dbReference>
<evidence type="ECO:0000256" key="3">
    <source>
        <dbReference type="PROSITE-ProRule" id="PRU00708"/>
    </source>
</evidence>
<organism evidence="5 6">
    <name type="scientific">Aristolochia fimbriata</name>
    <name type="common">White veined hardy Dutchman's pipe vine</name>
    <dbReference type="NCBI Taxonomy" id="158543"/>
    <lineage>
        <taxon>Eukaryota</taxon>
        <taxon>Viridiplantae</taxon>
        <taxon>Streptophyta</taxon>
        <taxon>Embryophyta</taxon>
        <taxon>Tracheophyta</taxon>
        <taxon>Spermatophyta</taxon>
        <taxon>Magnoliopsida</taxon>
        <taxon>Magnoliidae</taxon>
        <taxon>Piperales</taxon>
        <taxon>Aristolochiaceae</taxon>
        <taxon>Aristolochia</taxon>
    </lineage>
</organism>
<reference evidence="5 6" key="1">
    <citation type="submission" date="2021-07" db="EMBL/GenBank/DDBJ databases">
        <title>The Aristolochia fimbriata genome: insights into angiosperm evolution, floral development and chemical biosynthesis.</title>
        <authorList>
            <person name="Jiao Y."/>
        </authorList>
    </citation>
    <scope>NUCLEOTIDE SEQUENCE [LARGE SCALE GENOMIC DNA]</scope>
    <source>
        <strain evidence="5">IBCAS-2021</strain>
        <tissue evidence="5">Leaf</tissue>
    </source>
</reference>